<accession>W3WPF9</accession>
<feature type="domain" description="Dienelactone hydrolase" evidence="1">
    <location>
        <begin position="27"/>
        <end position="289"/>
    </location>
</feature>
<protein>
    <recommendedName>
        <fullName evidence="1">Dienelactone hydrolase domain-containing protein</fullName>
    </recommendedName>
</protein>
<name>W3WPF9_PESFW</name>
<dbReference type="OrthoDB" id="17560at2759"/>
<dbReference type="AlphaFoldDB" id="W3WPF9"/>
<dbReference type="SUPFAM" id="SSF53474">
    <property type="entry name" value="alpha/beta-Hydrolases"/>
    <property type="match status" value="1"/>
</dbReference>
<dbReference type="InParanoid" id="W3WPF9"/>
<reference evidence="3" key="1">
    <citation type="journal article" date="2015" name="BMC Genomics">
        <title>Genomic and transcriptomic analysis of the endophytic fungus Pestalotiopsis fici reveals its lifestyle and high potential for synthesis of natural products.</title>
        <authorList>
            <person name="Wang X."/>
            <person name="Zhang X."/>
            <person name="Liu L."/>
            <person name="Xiang M."/>
            <person name="Wang W."/>
            <person name="Sun X."/>
            <person name="Che Y."/>
            <person name="Guo L."/>
            <person name="Liu G."/>
            <person name="Guo L."/>
            <person name="Wang C."/>
            <person name="Yin W.B."/>
            <person name="Stadler M."/>
            <person name="Zhang X."/>
            <person name="Liu X."/>
        </authorList>
    </citation>
    <scope>NUCLEOTIDE SEQUENCE [LARGE SCALE GENOMIC DNA]</scope>
    <source>
        <strain evidence="3">W106-1 / CGMCC3.15140</strain>
    </source>
</reference>
<proteinExistence type="predicted"/>
<keyword evidence="3" id="KW-1185">Reference proteome</keyword>
<dbReference type="Gene3D" id="3.40.50.1820">
    <property type="entry name" value="alpha/beta hydrolase"/>
    <property type="match status" value="1"/>
</dbReference>
<sequence>MSCPDCFAGSAWRAQPTGTLTTVHGVRTYVARGASPHQGGTTIVLITDAFGFNLANSQLLADVYAASTGFCVLVPDIIPGGGVPLYSLDLMNSVRKPVAWWNVWGQLVRISTVVRMLSIFIPFARRTRNVYPHILAYTRAVRAGLESGKKLGVAGFCWGAMHTMQLSAESVATENDANQHQEPLVHAQFVAHPSGLKPAAMIQFLSRFSVPVSIAVGDEDIILPKESAAELEAGLRKFYPVDEQPSRLEIKMYSNCGHGFAVRADRSKEVENESADLAAAQASEWFRTFLA</sequence>
<dbReference type="RefSeq" id="XP_007839491.1">
    <property type="nucleotide sequence ID" value="XM_007841300.1"/>
</dbReference>
<dbReference type="EMBL" id="KI912118">
    <property type="protein sequence ID" value="ETS75775.1"/>
    <property type="molecule type" value="Genomic_DNA"/>
</dbReference>
<dbReference type="GO" id="GO:0016787">
    <property type="term" value="F:hydrolase activity"/>
    <property type="evidence" value="ECO:0007669"/>
    <property type="project" value="InterPro"/>
</dbReference>
<dbReference type="PANTHER" id="PTHR17630">
    <property type="entry name" value="DIENELACTONE HYDROLASE"/>
    <property type="match status" value="1"/>
</dbReference>
<dbReference type="KEGG" id="pfy:PFICI_12719"/>
<dbReference type="InterPro" id="IPR002925">
    <property type="entry name" value="Dienelactn_hydro"/>
</dbReference>
<dbReference type="Proteomes" id="UP000030651">
    <property type="component" value="Unassembled WGS sequence"/>
</dbReference>
<dbReference type="HOGENOM" id="CLU_054590_2_3_1"/>
<evidence type="ECO:0000259" key="1">
    <source>
        <dbReference type="Pfam" id="PF01738"/>
    </source>
</evidence>
<dbReference type="Pfam" id="PF01738">
    <property type="entry name" value="DLH"/>
    <property type="match status" value="1"/>
</dbReference>
<organism evidence="2 3">
    <name type="scientific">Pestalotiopsis fici (strain W106-1 / CGMCC3.15140)</name>
    <dbReference type="NCBI Taxonomy" id="1229662"/>
    <lineage>
        <taxon>Eukaryota</taxon>
        <taxon>Fungi</taxon>
        <taxon>Dikarya</taxon>
        <taxon>Ascomycota</taxon>
        <taxon>Pezizomycotina</taxon>
        <taxon>Sordariomycetes</taxon>
        <taxon>Xylariomycetidae</taxon>
        <taxon>Amphisphaeriales</taxon>
        <taxon>Sporocadaceae</taxon>
        <taxon>Pestalotiopsis</taxon>
    </lineage>
</organism>
<evidence type="ECO:0000313" key="3">
    <source>
        <dbReference type="Proteomes" id="UP000030651"/>
    </source>
</evidence>
<dbReference type="InterPro" id="IPR029058">
    <property type="entry name" value="AB_hydrolase_fold"/>
</dbReference>
<dbReference type="PANTHER" id="PTHR17630:SF105">
    <property type="entry name" value="DIENELACTONE HYDROLASE FAMILY PROTEIN (AFU_ORTHOLOGUE AFUA_4G08790)"/>
    <property type="match status" value="1"/>
</dbReference>
<gene>
    <name evidence="2" type="ORF">PFICI_12719</name>
</gene>
<evidence type="ECO:0000313" key="2">
    <source>
        <dbReference type="EMBL" id="ETS75775.1"/>
    </source>
</evidence>
<dbReference type="eggNOG" id="KOG3043">
    <property type="taxonomic scope" value="Eukaryota"/>
</dbReference>
<dbReference type="GeneID" id="19277732"/>
<dbReference type="OMA" id="LRCNEAA"/>